<feature type="region of interest" description="Disordered" evidence="1">
    <location>
        <begin position="122"/>
        <end position="145"/>
    </location>
</feature>
<proteinExistence type="predicted"/>
<reference evidence="2" key="1">
    <citation type="submission" date="2021-06" db="EMBL/GenBank/DDBJ databases">
        <authorList>
            <person name="Kallberg Y."/>
            <person name="Tangrot J."/>
            <person name="Rosling A."/>
        </authorList>
    </citation>
    <scope>NUCLEOTIDE SEQUENCE</scope>
    <source>
        <strain evidence="2">MA453B</strain>
    </source>
</reference>
<accession>A0A9N8ZSX6</accession>
<feature type="compositionally biased region" description="Acidic residues" evidence="1">
    <location>
        <begin position="123"/>
        <end position="132"/>
    </location>
</feature>
<feature type="compositionally biased region" description="Basic and acidic residues" evidence="1">
    <location>
        <begin position="34"/>
        <end position="48"/>
    </location>
</feature>
<gene>
    <name evidence="2" type="ORF">DERYTH_LOCUS3124</name>
</gene>
<feature type="region of interest" description="Disordered" evidence="1">
    <location>
        <begin position="166"/>
        <end position="193"/>
    </location>
</feature>
<evidence type="ECO:0000313" key="2">
    <source>
        <dbReference type="EMBL" id="CAG8505622.1"/>
    </source>
</evidence>
<evidence type="ECO:0000313" key="3">
    <source>
        <dbReference type="Proteomes" id="UP000789405"/>
    </source>
</evidence>
<comment type="caution">
    <text evidence="2">The sequence shown here is derived from an EMBL/GenBank/DDBJ whole genome shotgun (WGS) entry which is preliminary data.</text>
</comment>
<protein>
    <submittedName>
        <fullName evidence="2">11782_t:CDS:1</fullName>
    </submittedName>
</protein>
<dbReference type="AlphaFoldDB" id="A0A9N8ZSX6"/>
<organism evidence="2 3">
    <name type="scientific">Dentiscutata erythropus</name>
    <dbReference type="NCBI Taxonomy" id="1348616"/>
    <lineage>
        <taxon>Eukaryota</taxon>
        <taxon>Fungi</taxon>
        <taxon>Fungi incertae sedis</taxon>
        <taxon>Mucoromycota</taxon>
        <taxon>Glomeromycotina</taxon>
        <taxon>Glomeromycetes</taxon>
        <taxon>Diversisporales</taxon>
        <taxon>Gigasporaceae</taxon>
        <taxon>Dentiscutata</taxon>
    </lineage>
</organism>
<dbReference type="Proteomes" id="UP000789405">
    <property type="component" value="Unassembled WGS sequence"/>
</dbReference>
<sequence>MYVISQKNSLSDRLDLIGEIVEEDNHWKPNTYQKSDEMKNSDEADDLKDDKIEKAYDIKDEKDKTVNEEILNEKHEEDKKGKYKTFTDYQRSTDTADLKKTFKDNYYVDKLDGVENFEFNYNADEDTSSNEVDENKTNYNSEFNNDDDETMIVEENEIMNNIRRGISNSKIPNKDNNTNKILNSKKLDHTYET</sequence>
<feature type="region of interest" description="Disordered" evidence="1">
    <location>
        <begin position="28"/>
        <end position="48"/>
    </location>
</feature>
<dbReference type="EMBL" id="CAJVPY010001064">
    <property type="protein sequence ID" value="CAG8505622.1"/>
    <property type="molecule type" value="Genomic_DNA"/>
</dbReference>
<evidence type="ECO:0000256" key="1">
    <source>
        <dbReference type="SAM" id="MobiDB-lite"/>
    </source>
</evidence>
<keyword evidence="3" id="KW-1185">Reference proteome</keyword>
<name>A0A9N8ZSX6_9GLOM</name>
<feature type="compositionally biased region" description="Polar residues" evidence="1">
    <location>
        <begin position="166"/>
        <end position="182"/>
    </location>
</feature>